<dbReference type="NCBIfam" id="TIGR02432">
    <property type="entry name" value="lysidine_TilS_N"/>
    <property type="match status" value="1"/>
</dbReference>
<accession>A0ABX2QCZ2</accession>
<comment type="domain">
    <text evidence="6">The N-terminal region contains the highly conserved SGGXDS motif, predicted to be a P-loop motif involved in ATP binding.</text>
</comment>
<comment type="catalytic activity">
    <reaction evidence="5 6">
        <text>cytidine(34) in tRNA(Ile2) + L-lysine + ATP = lysidine(34) in tRNA(Ile2) + AMP + diphosphate + H(+)</text>
        <dbReference type="Rhea" id="RHEA:43744"/>
        <dbReference type="Rhea" id="RHEA-COMP:10625"/>
        <dbReference type="Rhea" id="RHEA-COMP:10670"/>
        <dbReference type="ChEBI" id="CHEBI:15378"/>
        <dbReference type="ChEBI" id="CHEBI:30616"/>
        <dbReference type="ChEBI" id="CHEBI:32551"/>
        <dbReference type="ChEBI" id="CHEBI:33019"/>
        <dbReference type="ChEBI" id="CHEBI:82748"/>
        <dbReference type="ChEBI" id="CHEBI:83665"/>
        <dbReference type="ChEBI" id="CHEBI:456215"/>
        <dbReference type="EC" id="6.3.4.19"/>
    </reaction>
</comment>
<dbReference type="GO" id="GO:0032267">
    <property type="term" value="F:tRNA(Ile)-lysidine synthase activity"/>
    <property type="evidence" value="ECO:0007669"/>
    <property type="project" value="UniProtKB-EC"/>
</dbReference>
<dbReference type="RefSeq" id="WP_176949605.1">
    <property type="nucleotide sequence ID" value="NZ_JABXYK010000005.1"/>
</dbReference>
<keyword evidence="6" id="KW-0963">Cytoplasm</keyword>
<keyword evidence="9" id="KW-1185">Reference proteome</keyword>
<reference evidence="8 9" key="1">
    <citation type="submission" date="2020-06" db="EMBL/GenBank/DDBJ databases">
        <title>Rhizobium sp.nov. isolated from the tomato plant.</title>
        <authorList>
            <person name="Thin K.K."/>
            <person name="Zhang X."/>
            <person name="He S."/>
        </authorList>
    </citation>
    <scope>NUCLEOTIDE SEQUENCE [LARGE SCALE GENOMIC DNA]</scope>
    <source>
        <strain evidence="8 9">DBTS2</strain>
    </source>
</reference>
<keyword evidence="1 6" id="KW-0436">Ligase</keyword>
<comment type="similarity">
    <text evidence="6">Belongs to the tRNA(Ile)-lysidine synthase family.</text>
</comment>
<evidence type="ECO:0000256" key="5">
    <source>
        <dbReference type="ARBA" id="ARBA00048539"/>
    </source>
</evidence>
<evidence type="ECO:0000256" key="4">
    <source>
        <dbReference type="ARBA" id="ARBA00022840"/>
    </source>
</evidence>
<name>A0ABX2QCZ2_9HYPH</name>
<dbReference type="InterPro" id="IPR012795">
    <property type="entry name" value="tRNA_Ile_lys_synt_N"/>
</dbReference>
<dbReference type="Proteomes" id="UP000659172">
    <property type="component" value="Unassembled WGS sequence"/>
</dbReference>
<keyword evidence="4 6" id="KW-0067">ATP-binding</keyword>
<evidence type="ECO:0000313" key="9">
    <source>
        <dbReference type="Proteomes" id="UP000659172"/>
    </source>
</evidence>
<evidence type="ECO:0000256" key="1">
    <source>
        <dbReference type="ARBA" id="ARBA00022598"/>
    </source>
</evidence>
<comment type="subcellular location">
    <subcellularLocation>
        <location evidence="6">Cytoplasm</location>
    </subcellularLocation>
</comment>
<evidence type="ECO:0000256" key="6">
    <source>
        <dbReference type="HAMAP-Rule" id="MF_01161"/>
    </source>
</evidence>
<sequence length="440" mass="47309">MRPHDQGIDDAIARFLNSFSKPARLLVAVSGGGDSVGLLVALDAALQSGRYPGFTVTACTVDHALRDASVAEARWVAELCARRGIVHVTRCWSGEKPARGIQAAARSARHTLLFEAARAVGADAIVTAHNRDDRRETVAMRMARSTEGAGLAGIAPATLLFGSVWVLRPLLGVSREEIRGYLHGIDQPWLEDPSNENRAFERVRIRKEGVGRLLDEKAQSAAAARMRHAREGAAYLSRHMQVFDASVACLPSASLAALEGQAAWLAFLSVVAVLGGREHRLEKDAADRLAAFVHGGELTRITAGRVAFDRRRDGLFLYREMRGTEALEIAADSEAVWDGRWRIGNHGRTALFVDAGRGAATYCWDGVPAGVVARAARARPRLRAGSGEPAPSGFSAVPVLSPFDRYLPLFDLPLADAIARLFALPPFSKPPAAMAESVCS</sequence>
<dbReference type="EMBL" id="JABXYK010000005">
    <property type="protein sequence ID" value="NVP55613.1"/>
    <property type="molecule type" value="Genomic_DNA"/>
</dbReference>
<dbReference type="InterPro" id="IPR012094">
    <property type="entry name" value="tRNA_Ile_lys_synt"/>
</dbReference>
<proteinExistence type="inferred from homology"/>
<dbReference type="Pfam" id="PF01171">
    <property type="entry name" value="ATP_bind_3"/>
    <property type="match status" value="1"/>
</dbReference>
<dbReference type="SUPFAM" id="SSF52402">
    <property type="entry name" value="Adenine nucleotide alpha hydrolases-like"/>
    <property type="match status" value="1"/>
</dbReference>
<comment type="caution">
    <text evidence="8">The sequence shown here is derived from an EMBL/GenBank/DDBJ whole genome shotgun (WGS) entry which is preliminary data.</text>
</comment>
<feature type="domain" description="tRNA(Ile)-lysidine/2-thiocytidine synthase N-terminal" evidence="7">
    <location>
        <begin position="25"/>
        <end position="208"/>
    </location>
</feature>
<protein>
    <recommendedName>
        <fullName evidence="6">tRNA(Ile)-lysidine synthase</fullName>
        <ecNumber evidence="6">6.3.4.19</ecNumber>
    </recommendedName>
    <alternativeName>
        <fullName evidence="6">tRNA(Ile)-2-lysyl-cytidine synthase</fullName>
    </alternativeName>
    <alternativeName>
        <fullName evidence="6">tRNA(Ile)-lysidine synthetase</fullName>
    </alternativeName>
</protein>
<dbReference type="EC" id="6.3.4.19" evidence="6"/>
<dbReference type="CDD" id="cd01992">
    <property type="entry name" value="TilS_N"/>
    <property type="match status" value="1"/>
</dbReference>
<comment type="function">
    <text evidence="6">Ligates lysine onto the cytidine present at position 34 of the AUA codon-specific tRNA(Ile) that contains the anticodon CAU, in an ATP-dependent manner. Cytidine is converted to lysidine, thus changing the amino acid specificity of the tRNA from methionine to isoleucine.</text>
</comment>
<evidence type="ECO:0000259" key="7">
    <source>
        <dbReference type="Pfam" id="PF01171"/>
    </source>
</evidence>
<organism evidence="8 9">
    <name type="scientific">Mycoplana rhizolycopersici</name>
    <dbReference type="NCBI Taxonomy" id="2746702"/>
    <lineage>
        <taxon>Bacteria</taxon>
        <taxon>Pseudomonadati</taxon>
        <taxon>Pseudomonadota</taxon>
        <taxon>Alphaproteobacteria</taxon>
        <taxon>Hyphomicrobiales</taxon>
        <taxon>Rhizobiaceae</taxon>
        <taxon>Mycoplana</taxon>
    </lineage>
</organism>
<gene>
    <name evidence="6 8" type="primary">tilS</name>
    <name evidence="8" type="ORF">HV823_10165</name>
</gene>
<evidence type="ECO:0000256" key="2">
    <source>
        <dbReference type="ARBA" id="ARBA00022694"/>
    </source>
</evidence>
<dbReference type="InterPro" id="IPR014729">
    <property type="entry name" value="Rossmann-like_a/b/a_fold"/>
</dbReference>
<keyword evidence="2 6" id="KW-0819">tRNA processing</keyword>
<dbReference type="PANTHER" id="PTHR43033:SF1">
    <property type="entry name" value="TRNA(ILE)-LYSIDINE SYNTHASE-RELATED"/>
    <property type="match status" value="1"/>
</dbReference>
<dbReference type="HAMAP" id="MF_01161">
    <property type="entry name" value="tRNA_Ile_lys_synt"/>
    <property type="match status" value="1"/>
</dbReference>
<dbReference type="PANTHER" id="PTHR43033">
    <property type="entry name" value="TRNA(ILE)-LYSIDINE SYNTHASE-RELATED"/>
    <property type="match status" value="1"/>
</dbReference>
<dbReference type="Gene3D" id="3.40.50.620">
    <property type="entry name" value="HUPs"/>
    <property type="match status" value="1"/>
</dbReference>
<evidence type="ECO:0000256" key="3">
    <source>
        <dbReference type="ARBA" id="ARBA00022741"/>
    </source>
</evidence>
<feature type="binding site" evidence="6">
    <location>
        <begin position="30"/>
        <end position="35"/>
    </location>
    <ligand>
        <name>ATP</name>
        <dbReference type="ChEBI" id="CHEBI:30616"/>
    </ligand>
</feature>
<keyword evidence="3 6" id="KW-0547">Nucleotide-binding</keyword>
<dbReference type="InterPro" id="IPR011063">
    <property type="entry name" value="TilS/TtcA_N"/>
</dbReference>
<evidence type="ECO:0000313" key="8">
    <source>
        <dbReference type="EMBL" id="NVP55613.1"/>
    </source>
</evidence>